<comment type="caution">
    <text evidence="1">The sequence shown here is derived from an EMBL/GenBank/DDBJ whole genome shotgun (WGS) entry which is preliminary data.</text>
</comment>
<evidence type="ECO:0000313" key="2">
    <source>
        <dbReference type="Proteomes" id="UP001576784"/>
    </source>
</evidence>
<gene>
    <name evidence="1" type="ORF">ACE1CI_34105</name>
</gene>
<name>A0ABV4Y204_9CYAN</name>
<evidence type="ECO:0000313" key="1">
    <source>
        <dbReference type="EMBL" id="MFB2897976.1"/>
    </source>
</evidence>
<organism evidence="1 2">
    <name type="scientific">Floridaenema flaviceps BLCC-F50</name>
    <dbReference type="NCBI Taxonomy" id="3153642"/>
    <lineage>
        <taxon>Bacteria</taxon>
        <taxon>Bacillati</taxon>
        <taxon>Cyanobacteriota</taxon>
        <taxon>Cyanophyceae</taxon>
        <taxon>Oscillatoriophycideae</taxon>
        <taxon>Aerosakkonematales</taxon>
        <taxon>Aerosakkonemataceae</taxon>
        <taxon>Floridanema</taxon>
        <taxon>Floridanema flaviceps</taxon>
    </lineage>
</organism>
<proteinExistence type="predicted"/>
<reference evidence="1 2" key="1">
    <citation type="submission" date="2024-09" db="EMBL/GenBank/DDBJ databases">
        <title>Floridaenema gen nov. (Aerosakkonemataceae, Aerosakkonematales ord. nov., Cyanobacteria) from benthic tropical and subtropical fresh waters, with the description of four new species.</title>
        <authorList>
            <person name="Moretto J.A."/>
            <person name="Berthold D.E."/>
            <person name="Lefler F.W."/>
            <person name="Huang I.-S."/>
            <person name="Laughinghouse H. IV."/>
        </authorList>
    </citation>
    <scope>NUCLEOTIDE SEQUENCE [LARGE SCALE GENOMIC DNA]</scope>
    <source>
        <strain evidence="1 2">BLCC-F50</strain>
    </source>
</reference>
<accession>A0ABV4Y204</accession>
<sequence>MKSPLAGTALAYPTIQLGDRFCRNSQDDRICKKREIAQIGESECDRFWDGGMRGRSHL</sequence>
<keyword evidence="2" id="KW-1185">Reference proteome</keyword>
<dbReference type="RefSeq" id="WP_413267582.1">
    <property type="nucleotide sequence ID" value="NZ_JBHFNR010000273.1"/>
</dbReference>
<protein>
    <submittedName>
        <fullName evidence="1">Uncharacterized protein</fullName>
    </submittedName>
</protein>
<dbReference type="EMBL" id="JBHFNR010000273">
    <property type="protein sequence ID" value="MFB2897976.1"/>
    <property type="molecule type" value="Genomic_DNA"/>
</dbReference>
<dbReference type="Proteomes" id="UP001576784">
    <property type="component" value="Unassembled WGS sequence"/>
</dbReference>